<dbReference type="SMART" id="SM00479">
    <property type="entry name" value="EXOIII"/>
    <property type="match status" value="1"/>
</dbReference>
<evidence type="ECO:0000256" key="5">
    <source>
        <dbReference type="SAM" id="MobiDB-lite"/>
    </source>
</evidence>
<dbReference type="GO" id="GO:0004527">
    <property type="term" value="F:exonuclease activity"/>
    <property type="evidence" value="ECO:0007669"/>
    <property type="project" value="UniProtKB-KW"/>
</dbReference>
<keyword evidence="4" id="KW-0479">Metal-binding</keyword>
<dbReference type="PROSITE" id="PS00028">
    <property type="entry name" value="ZINC_FINGER_C2H2_1"/>
    <property type="match status" value="1"/>
</dbReference>
<evidence type="ECO:0000313" key="8">
    <source>
        <dbReference type="Proteomes" id="UP001175261"/>
    </source>
</evidence>
<protein>
    <recommendedName>
        <fullName evidence="6">C2H2-type domain-containing protein</fullName>
    </recommendedName>
</protein>
<dbReference type="EMBL" id="JAPDFR010000010">
    <property type="protein sequence ID" value="KAK0382727.1"/>
    <property type="molecule type" value="Genomic_DNA"/>
</dbReference>
<comment type="caution">
    <text evidence="7">The sequence shown here is derived from an EMBL/GenBank/DDBJ whole genome shotgun (WGS) entry which is preliminary data.</text>
</comment>
<dbReference type="InterPro" id="IPR013520">
    <property type="entry name" value="Ribonucl_H"/>
</dbReference>
<feature type="domain" description="C2H2-type" evidence="6">
    <location>
        <begin position="63"/>
        <end position="91"/>
    </location>
</feature>
<feature type="region of interest" description="Disordered" evidence="5">
    <location>
        <begin position="27"/>
        <end position="48"/>
    </location>
</feature>
<dbReference type="PROSITE" id="PS50157">
    <property type="entry name" value="ZINC_FINGER_C2H2_2"/>
    <property type="match status" value="1"/>
</dbReference>
<keyword evidence="1" id="KW-0540">Nuclease</keyword>
<evidence type="ECO:0000256" key="1">
    <source>
        <dbReference type="ARBA" id="ARBA00022722"/>
    </source>
</evidence>
<dbReference type="InterPro" id="IPR036397">
    <property type="entry name" value="RNaseH_sf"/>
</dbReference>
<evidence type="ECO:0000256" key="4">
    <source>
        <dbReference type="PROSITE-ProRule" id="PRU00042"/>
    </source>
</evidence>
<name>A0AA39L3F1_SARSR</name>
<keyword evidence="2" id="KW-0378">Hydrolase</keyword>
<dbReference type="GO" id="GO:0000027">
    <property type="term" value="P:ribosomal large subunit assembly"/>
    <property type="evidence" value="ECO:0007669"/>
    <property type="project" value="TreeGrafter"/>
</dbReference>
<proteinExistence type="predicted"/>
<accession>A0AA39L3F1</accession>
<dbReference type="Proteomes" id="UP001175261">
    <property type="component" value="Unassembled WGS sequence"/>
</dbReference>
<keyword evidence="4" id="KW-0862">Zinc</keyword>
<evidence type="ECO:0000256" key="3">
    <source>
        <dbReference type="ARBA" id="ARBA00022839"/>
    </source>
</evidence>
<gene>
    <name evidence="7" type="ORF">NLU13_9823</name>
</gene>
<keyword evidence="8" id="KW-1185">Reference proteome</keyword>
<dbReference type="CDD" id="cd06137">
    <property type="entry name" value="DEDDh_RNase"/>
    <property type="match status" value="1"/>
</dbReference>
<evidence type="ECO:0000259" key="6">
    <source>
        <dbReference type="PROSITE" id="PS50157"/>
    </source>
</evidence>
<feature type="region of interest" description="Disordered" evidence="5">
    <location>
        <begin position="417"/>
        <end position="466"/>
    </location>
</feature>
<dbReference type="InterPro" id="IPR012337">
    <property type="entry name" value="RNaseH-like_sf"/>
</dbReference>
<dbReference type="InterPro" id="IPR047021">
    <property type="entry name" value="REXO1/3/4-like"/>
</dbReference>
<dbReference type="Gene3D" id="3.30.420.10">
    <property type="entry name" value="Ribonuclease H-like superfamily/Ribonuclease H"/>
    <property type="match status" value="1"/>
</dbReference>
<sequence length="481" mass="53466">MAAATTPPKHVCALHTASAIPMMVEPTRSVQQAQATPNRNDAEGKATTQLQATTSSAATPLKHICPTCGKHFKTKKAQRDHFKSLHAASALSRSTQPTRPVQRKQATHKRNDTKGKVKVQPQQPEASTAQAHCLLPDIVSSWEEDQQPMLRLVISNRAWSEGRMTHRENTYTSLSVTEEMEILARLPDICHSEAQLRQEGYELAEGVASASGKNAVSGILQHLPEPRPSQPKFRAIVLDCEMGMTAGGYNELIHLAIIDFFSGKVLVDQLVNPSTQITNWRTGITGIDGSEMREAVRRKEALAGWEAARAVLWAVADRDTIIIGQSAFYDLHVLRTAHDRIIDSAMITAEAVFENKTNDIKKRWSLQVLCEELLGLKIRQASQTVGAETHDPLEDVLATRELIILCATRPEKLREWSRKARREFHKSGPGKAGRSRVRKQGKGPATSERYGSSYSQADDSEGESPLRWEDIIDWEMWPKSP</sequence>
<organism evidence="7 8">
    <name type="scientific">Sarocladium strictum</name>
    <name type="common">Black bundle disease fungus</name>
    <name type="synonym">Acremonium strictum</name>
    <dbReference type="NCBI Taxonomy" id="5046"/>
    <lineage>
        <taxon>Eukaryota</taxon>
        <taxon>Fungi</taxon>
        <taxon>Dikarya</taxon>
        <taxon>Ascomycota</taxon>
        <taxon>Pezizomycotina</taxon>
        <taxon>Sordariomycetes</taxon>
        <taxon>Hypocreomycetidae</taxon>
        <taxon>Hypocreales</taxon>
        <taxon>Sarocladiaceae</taxon>
        <taxon>Sarocladium</taxon>
    </lineage>
</organism>
<dbReference type="PANTHER" id="PTHR12801">
    <property type="entry name" value="RNA EXONUCLEASE REXO1 / RECO3 FAMILY MEMBER-RELATED"/>
    <property type="match status" value="1"/>
</dbReference>
<keyword evidence="4" id="KW-0863">Zinc-finger</keyword>
<reference evidence="7" key="1">
    <citation type="submission" date="2022-10" db="EMBL/GenBank/DDBJ databases">
        <title>Determination and structural analysis of whole genome sequence of Sarocladium strictum F4-1.</title>
        <authorList>
            <person name="Hu L."/>
            <person name="Jiang Y."/>
        </authorList>
    </citation>
    <scope>NUCLEOTIDE SEQUENCE</scope>
    <source>
        <strain evidence="7">F4-1</strain>
    </source>
</reference>
<dbReference type="GO" id="GO:0005634">
    <property type="term" value="C:nucleus"/>
    <property type="evidence" value="ECO:0007669"/>
    <property type="project" value="TreeGrafter"/>
</dbReference>
<evidence type="ECO:0000256" key="2">
    <source>
        <dbReference type="ARBA" id="ARBA00022801"/>
    </source>
</evidence>
<dbReference type="PANTHER" id="PTHR12801:SF114">
    <property type="entry name" value="EXONUCLEASE, PUTATIVE (AFU_ORTHOLOGUE AFUA_7G00870)-RELATED"/>
    <property type="match status" value="1"/>
</dbReference>
<keyword evidence="3" id="KW-0269">Exonuclease</keyword>
<dbReference type="SUPFAM" id="SSF53098">
    <property type="entry name" value="Ribonuclease H-like"/>
    <property type="match status" value="1"/>
</dbReference>
<dbReference type="GO" id="GO:0003676">
    <property type="term" value="F:nucleic acid binding"/>
    <property type="evidence" value="ECO:0007669"/>
    <property type="project" value="InterPro"/>
</dbReference>
<dbReference type="Pfam" id="PF00929">
    <property type="entry name" value="RNase_T"/>
    <property type="match status" value="1"/>
</dbReference>
<dbReference type="GO" id="GO:0006364">
    <property type="term" value="P:rRNA processing"/>
    <property type="evidence" value="ECO:0007669"/>
    <property type="project" value="TreeGrafter"/>
</dbReference>
<dbReference type="GO" id="GO:0008270">
    <property type="term" value="F:zinc ion binding"/>
    <property type="evidence" value="ECO:0007669"/>
    <property type="project" value="UniProtKB-KW"/>
</dbReference>
<dbReference type="InterPro" id="IPR013087">
    <property type="entry name" value="Znf_C2H2_type"/>
</dbReference>
<feature type="compositionally biased region" description="Polar residues" evidence="5">
    <location>
        <begin position="28"/>
        <end position="39"/>
    </location>
</feature>
<evidence type="ECO:0000313" key="7">
    <source>
        <dbReference type="EMBL" id="KAK0382727.1"/>
    </source>
</evidence>
<feature type="region of interest" description="Disordered" evidence="5">
    <location>
        <begin position="87"/>
        <end position="127"/>
    </location>
</feature>
<dbReference type="AlphaFoldDB" id="A0AA39L3F1"/>